<sequence length="78" mass="8725">MEWALANLLNHPEVLKKKAKTELDILVGDHLINKSDFAELQYLQCIISEDSRLYPPTAPLEDTILQIAATVLVSLPVI</sequence>
<dbReference type="PANTHER" id="PTHR47947:SF3">
    <property type="entry name" value="CYTOCHROME P450 81D1-LIKE"/>
    <property type="match status" value="1"/>
</dbReference>
<evidence type="ECO:0000256" key="3">
    <source>
        <dbReference type="ARBA" id="ARBA00023002"/>
    </source>
</evidence>
<dbReference type="GO" id="GO:0016705">
    <property type="term" value="F:oxidoreductase activity, acting on paired donors, with incorporation or reduction of molecular oxygen"/>
    <property type="evidence" value="ECO:0007669"/>
    <property type="project" value="InterPro"/>
</dbReference>
<protein>
    <submittedName>
        <fullName evidence="6">Uncharacterized protein</fullName>
    </submittedName>
</protein>
<evidence type="ECO:0000256" key="4">
    <source>
        <dbReference type="ARBA" id="ARBA00023004"/>
    </source>
</evidence>
<dbReference type="HOGENOM" id="CLU_2626585_0_0_1"/>
<evidence type="ECO:0000313" key="6">
    <source>
        <dbReference type="EMBL" id="PNT42634.1"/>
    </source>
</evidence>
<dbReference type="EMBL" id="CM009293">
    <property type="protein sequence ID" value="PNT42634.1"/>
    <property type="molecule type" value="Genomic_DNA"/>
</dbReference>
<evidence type="ECO:0000256" key="1">
    <source>
        <dbReference type="ARBA" id="ARBA00022617"/>
    </source>
</evidence>
<keyword evidence="5" id="KW-0503">Monooxygenase</keyword>
<dbReference type="Proteomes" id="UP000006729">
    <property type="component" value="Chromosome 4"/>
</dbReference>
<dbReference type="Pfam" id="PF00067">
    <property type="entry name" value="p450"/>
    <property type="match status" value="1"/>
</dbReference>
<organism evidence="6 7">
    <name type="scientific">Populus trichocarpa</name>
    <name type="common">Western balsam poplar</name>
    <name type="synonym">Populus balsamifera subsp. trichocarpa</name>
    <dbReference type="NCBI Taxonomy" id="3694"/>
    <lineage>
        <taxon>Eukaryota</taxon>
        <taxon>Viridiplantae</taxon>
        <taxon>Streptophyta</taxon>
        <taxon>Embryophyta</taxon>
        <taxon>Tracheophyta</taxon>
        <taxon>Spermatophyta</taxon>
        <taxon>Magnoliopsida</taxon>
        <taxon>eudicotyledons</taxon>
        <taxon>Gunneridae</taxon>
        <taxon>Pentapetalae</taxon>
        <taxon>rosids</taxon>
        <taxon>fabids</taxon>
        <taxon>Malpighiales</taxon>
        <taxon>Salicaceae</taxon>
        <taxon>Saliceae</taxon>
        <taxon>Populus</taxon>
    </lineage>
</organism>
<dbReference type="GO" id="GO:0020037">
    <property type="term" value="F:heme binding"/>
    <property type="evidence" value="ECO:0007669"/>
    <property type="project" value="InterPro"/>
</dbReference>
<dbReference type="AlphaFoldDB" id="B9N0D9"/>
<dbReference type="eggNOG" id="KOG0156">
    <property type="taxonomic scope" value="Eukaryota"/>
</dbReference>
<reference evidence="6 7" key="1">
    <citation type="journal article" date="2006" name="Science">
        <title>The genome of black cottonwood, Populus trichocarpa (Torr. &amp; Gray).</title>
        <authorList>
            <person name="Tuskan G.A."/>
            <person name="Difazio S."/>
            <person name="Jansson S."/>
            <person name="Bohlmann J."/>
            <person name="Grigoriev I."/>
            <person name="Hellsten U."/>
            <person name="Putnam N."/>
            <person name="Ralph S."/>
            <person name="Rombauts S."/>
            <person name="Salamov A."/>
            <person name="Schein J."/>
            <person name="Sterck L."/>
            <person name="Aerts A."/>
            <person name="Bhalerao R.R."/>
            <person name="Bhalerao R.P."/>
            <person name="Blaudez D."/>
            <person name="Boerjan W."/>
            <person name="Brun A."/>
            <person name="Brunner A."/>
            <person name="Busov V."/>
            <person name="Campbell M."/>
            <person name="Carlson J."/>
            <person name="Chalot M."/>
            <person name="Chapman J."/>
            <person name="Chen G.L."/>
            <person name="Cooper D."/>
            <person name="Coutinho P.M."/>
            <person name="Couturier J."/>
            <person name="Covert S."/>
            <person name="Cronk Q."/>
            <person name="Cunningham R."/>
            <person name="Davis J."/>
            <person name="Degroeve S."/>
            <person name="Dejardin A."/>
            <person name="Depamphilis C."/>
            <person name="Detter J."/>
            <person name="Dirks B."/>
            <person name="Dubchak I."/>
            <person name="Duplessis S."/>
            <person name="Ehlting J."/>
            <person name="Ellis B."/>
            <person name="Gendler K."/>
            <person name="Goodstein D."/>
            <person name="Gribskov M."/>
            <person name="Grimwood J."/>
            <person name="Groover A."/>
            <person name="Gunter L."/>
            <person name="Hamberger B."/>
            <person name="Heinze B."/>
            <person name="Helariutta Y."/>
            <person name="Henrissat B."/>
            <person name="Holligan D."/>
            <person name="Holt R."/>
            <person name="Huang W."/>
            <person name="Islam-Faridi N."/>
            <person name="Jones S."/>
            <person name="Jones-Rhoades M."/>
            <person name="Jorgensen R."/>
            <person name="Joshi C."/>
            <person name="Kangasjarvi J."/>
            <person name="Karlsson J."/>
            <person name="Kelleher C."/>
            <person name="Kirkpatrick R."/>
            <person name="Kirst M."/>
            <person name="Kohler A."/>
            <person name="Kalluri U."/>
            <person name="Larimer F."/>
            <person name="Leebens-Mack J."/>
            <person name="Leple J.C."/>
            <person name="Locascio P."/>
            <person name="Lou Y."/>
            <person name="Lucas S."/>
            <person name="Martin F."/>
            <person name="Montanini B."/>
            <person name="Napoli C."/>
            <person name="Nelson D.R."/>
            <person name="Nelson C."/>
            <person name="Nieminen K."/>
            <person name="Nilsson O."/>
            <person name="Pereda V."/>
            <person name="Peter G."/>
            <person name="Philippe R."/>
            <person name="Pilate G."/>
            <person name="Poliakov A."/>
            <person name="Razumovskaya J."/>
            <person name="Richardson P."/>
            <person name="Rinaldi C."/>
            <person name="Ritland K."/>
            <person name="Rouze P."/>
            <person name="Ryaboy D."/>
            <person name="Schmutz J."/>
            <person name="Schrader J."/>
            <person name="Segerman B."/>
            <person name="Shin H."/>
            <person name="Siddiqui A."/>
            <person name="Sterky F."/>
            <person name="Terry A."/>
            <person name="Tsai C.J."/>
            <person name="Uberbacher E."/>
            <person name="Unneberg P."/>
            <person name="Vahala J."/>
            <person name="Wall K."/>
            <person name="Wessler S."/>
            <person name="Yang G."/>
            <person name="Yin T."/>
            <person name="Douglas C."/>
            <person name="Marra M."/>
            <person name="Sandberg G."/>
            <person name="Van de Peer Y."/>
            <person name="Rokhsar D."/>
        </authorList>
    </citation>
    <scope>NUCLEOTIDE SEQUENCE [LARGE SCALE GENOMIC DNA]</scope>
    <source>
        <strain evidence="7">cv. Nisqually</strain>
    </source>
</reference>
<gene>
    <name evidence="6" type="ORF">POPTR_004G224100</name>
</gene>
<dbReference type="InterPro" id="IPR001128">
    <property type="entry name" value="Cyt_P450"/>
</dbReference>
<dbReference type="SUPFAM" id="SSF48264">
    <property type="entry name" value="Cytochrome P450"/>
    <property type="match status" value="1"/>
</dbReference>
<evidence type="ECO:0000256" key="5">
    <source>
        <dbReference type="ARBA" id="ARBA00023033"/>
    </source>
</evidence>
<dbReference type="GO" id="GO:0004497">
    <property type="term" value="F:monooxygenase activity"/>
    <property type="evidence" value="ECO:0007669"/>
    <property type="project" value="UniProtKB-KW"/>
</dbReference>
<dbReference type="InterPro" id="IPR050651">
    <property type="entry name" value="Plant_Cytochrome_P450_Monoox"/>
</dbReference>
<evidence type="ECO:0000313" key="7">
    <source>
        <dbReference type="Proteomes" id="UP000006729"/>
    </source>
</evidence>
<keyword evidence="2" id="KW-0479">Metal-binding</keyword>
<proteinExistence type="predicted"/>
<keyword evidence="4" id="KW-0408">Iron</keyword>
<dbReference type="InterPro" id="IPR036396">
    <property type="entry name" value="Cyt_P450_sf"/>
</dbReference>
<accession>B9N0D9</accession>
<evidence type="ECO:0000256" key="2">
    <source>
        <dbReference type="ARBA" id="ARBA00022723"/>
    </source>
</evidence>
<dbReference type="Gene3D" id="1.10.630.10">
    <property type="entry name" value="Cytochrome P450"/>
    <property type="match status" value="1"/>
</dbReference>
<name>B9N0D9_POPTR</name>
<keyword evidence="3" id="KW-0560">Oxidoreductase</keyword>
<dbReference type="InParanoid" id="B9N0D9"/>
<dbReference type="PANTHER" id="PTHR47947">
    <property type="entry name" value="CYTOCHROME P450 82C3-RELATED"/>
    <property type="match status" value="1"/>
</dbReference>
<keyword evidence="7" id="KW-1185">Reference proteome</keyword>
<dbReference type="GO" id="GO:0005506">
    <property type="term" value="F:iron ion binding"/>
    <property type="evidence" value="ECO:0007669"/>
    <property type="project" value="InterPro"/>
</dbReference>
<keyword evidence="1" id="KW-0349">Heme</keyword>